<sequence length="561" mass="62461">MDAYPMSYTSPSRRHSSRIYQDLARYRLSNRACTDVKIQQLVVDFQSKLLTRSHSTTPEICVVGAGLAGLRCADILLQHGFKVTVLEARDRVGGRAHQETLPSGHLVDLGPNWIHGTDHNPILDLAKTTKTAMHTWGEKFKVFGADGNLLGEGREYNDVMWKIIAQAFKYSAQNTSTINPNESLKDFFEKKLLEEFPGQADLDKKEILMQMAELWGAFVGSPVYRQSLKFFWLEECIDGENLFAAGTYKEILATIAAPVLAGAKLELSTKVTHIKSCSGVISISTDNGRSLEFDEVVVTTPLGWLKKNKHVFDPPLPPRLSTAIDSIGYGSLEKIFLTFPRAFWLDTPDKQKFTGSIQWLSPQYAKETNPACWNQEVVDLSTLPGSCAHPTLLFYMYGDQSVAMAGELALRNEREQRDKYLVEFFKPYFSRLPNYKEGSKDCMPVSCLATTWVLDDLAGNGSYSTFRTGLLEGDRDIEIMRDGLPDRNIWLAGEHTSPFVALGTSTGAYWSGEAVGLRIADAYGKTARDGGDQHEASKLTTGDSDKEVNIRGFADKELDES</sequence>
<dbReference type="InParanoid" id="A0A2J6TS19"/>
<dbReference type="SUPFAM" id="SSF54373">
    <property type="entry name" value="FAD-linked reductases, C-terminal domain"/>
    <property type="match status" value="1"/>
</dbReference>
<dbReference type="Pfam" id="PF01593">
    <property type="entry name" value="Amino_oxidase"/>
    <property type="match status" value="1"/>
</dbReference>
<dbReference type="InterPro" id="IPR050281">
    <property type="entry name" value="Flavin_monoamine_oxidase"/>
</dbReference>
<dbReference type="STRING" id="1095630.A0A2J6TS19"/>
<dbReference type="OrthoDB" id="5046242at2759"/>
<protein>
    <submittedName>
        <fullName evidence="2">FAD/NAD(P)-binding domain-containing protein</fullName>
    </submittedName>
</protein>
<dbReference type="GO" id="GO:0006338">
    <property type="term" value="P:chromatin remodeling"/>
    <property type="evidence" value="ECO:0007669"/>
    <property type="project" value="TreeGrafter"/>
</dbReference>
<dbReference type="Proteomes" id="UP000235371">
    <property type="component" value="Unassembled WGS sequence"/>
</dbReference>
<dbReference type="GO" id="GO:0003682">
    <property type="term" value="F:chromatin binding"/>
    <property type="evidence" value="ECO:0007669"/>
    <property type="project" value="TreeGrafter"/>
</dbReference>
<name>A0A2J6TS19_9HELO</name>
<accession>A0A2J6TS19</accession>
<dbReference type="EMBL" id="KZ613745">
    <property type="protein sequence ID" value="PMD65809.1"/>
    <property type="molecule type" value="Genomic_DNA"/>
</dbReference>
<dbReference type="Gene3D" id="3.90.660.10">
    <property type="match status" value="1"/>
</dbReference>
<dbReference type="PANTHER" id="PTHR10742:SF414">
    <property type="entry name" value="CONTAINING AMINE OXIDASE, PUTATIVE (AFU_ORTHOLOGUE AFUA_3G12150)-RELATED"/>
    <property type="match status" value="1"/>
</dbReference>
<dbReference type="GeneID" id="36581904"/>
<dbReference type="Gene3D" id="3.50.50.60">
    <property type="entry name" value="FAD/NAD(P)-binding domain"/>
    <property type="match status" value="1"/>
</dbReference>
<keyword evidence="3" id="KW-1185">Reference proteome</keyword>
<dbReference type="InterPro" id="IPR002937">
    <property type="entry name" value="Amino_oxidase"/>
</dbReference>
<dbReference type="PANTHER" id="PTHR10742">
    <property type="entry name" value="FLAVIN MONOAMINE OXIDASE"/>
    <property type="match status" value="1"/>
</dbReference>
<dbReference type="PRINTS" id="PR00419">
    <property type="entry name" value="ADXRDTASE"/>
</dbReference>
<dbReference type="AlphaFoldDB" id="A0A2J6TS19"/>
<evidence type="ECO:0000313" key="3">
    <source>
        <dbReference type="Proteomes" id="UP000235371"/>
    </source>
</evidence>
<evidence type="ECO:0000259" key="1">
    <source>
        <dbReference type="Pfam" id="PF01593"/>
    </source>
</evidence>
<dbReference type="GO" id="GO:0016491">
    <property type="term" value="F:oxidoreductase activity"/>
    <property type="evidence" value="ECO:0007669"/>
    <property type="project" value="InterPro"/>
</dbReference>
<feature type="domain" description="Amine oxidase" evidence="1">
    <location>
        <begin position="67"/>
        <end position="512"/>
    </location>
</feature>
<reference evidence="2 3" key="1">
    <citation type="submission" date="2016-04" db="EMBL/GenBank/DDBJ databases">
        <title>A degradative enzymes factory behind the ericoid mycorrhizal symbiosis.</title>
        <authorList>
            <consortium name="DOE Joint Genome Institute"/>
            <person name="Martino E."/>
            <person name="Morin E."/>
            <person name="Grelet G."/>
            <person name="Kuo A."/>
            <person name="Kohler A."/>
            <person name="Daghino S."/>
            <person name="Barry K."/>
            <person name="Choi C."/>
            <person name="Cichocki N."/>
            <person name="Clum A."/>
            <person name="Copeland A."/>
            <person name="Hainaut M."/>
            <person name="Haridas S."/>
            <person name="Labutti K."/>
            <person name="Lindquist E."/>
            <person name="Lipzen A."/>
            <person name="Khouja H.-R."/>
            <person name="Murat C."/>
            <person name="Ohm R."/>
            <person name="Olson A."/>
            <person name="Spatafora J."/>
            <person name="Veneault-Fourrey C."/>
            <person name="Henrissat B."/>
            <person name="Grigoriev I."/>
            <person name="Martin F."/>
            <person name="Perotto S."/>
        </authorList>
    </citation>
    <scope>NUCLEOTIDE SEQUENCE [LARGE SCALE GENOMIC DNA]</scope>
    <source>
        <strain evidence="2 3">E</strain>
    </source>
</reference>
<dbReference type="SUPFAM" id="SSF51905">
    <property type="entry name" value="FAD/NAD(P)-binding domain"/>
    <property type="match status" value="1"/>
</dbReference>
<gene>
    <name evidence="2" type="ORF">K444DRAFT_517998</name>
</gene>
<dbReference type="GO" id="GO:0050660">
    <property type="term" value="F:flavin adenine dinucleotide binding"/>
    <property type="evidence" value="ECO:0007669"/>
    <property type="project" value="TreeGrafter"/>
</dbReference>
<dbReference type="RefSeq" id="XP_024742713.1">
    <property type="nucleotide sequence ID" value="XM_024873824.1"/>
</dbReference>
<organism evidence="2 3">
    <name type="scientific">Hyaloscypha bicolor E</name>
    <dbReference type="NCBI Taxonomy" id="1095630"/>
    <lineage>
        <taxon>Eukaryota</taxon>
        <taxon>Fungi</taxon>
        <taxon>Dikarya</taxon>
        <taxon>Ascomycota</taxon>
        <taxon>Pezizomycotina</taxon>
        <taxon>Leotiomycetes</taxon>
        <taxon>Helotiales</taxon>
        <taxon>Hyaloscyphaceae</taxon>
        <taxon>Hyaloscypha</taxon>
        <taxon>Hyaloscypha bicolor</taxon>
    </lineage>
</organism>
<dbReference type="InterPro" id="IPR036188">
    <property type="entry name" value="FAD/NAD-bd_sf"/>
</dbReference>
<evidence type="ECO:0000313" key="2">
    <source>
        <dbReference type="EMBL" id="PMD65809.1"/>
    </source>
</evidence>
<proteinExistence type="predicted"/>